<keyword evidence="2" id="KW-1185">Reference proteome</keyword>
<dbReference type="Proteomes" id="UP001497382">
    <property type="component" value="Unassembled WGS sequence"/>
</dbReference>
<accession>A0AAV1ZZ32</accession>
<gene>
    <name evidence="1" type="ORF">LARSCL_LOCUS8932</name>
</gene>
<comment type="caution">
    <text evidence="1">The sequence shown here is derived from an EMBL/GenBank/DDBJ whole genome shotgun (WGS) entry which is preliminary data.</text>
</comment>
<dbReference type="EMBL" id="CAXIEN010000098">
    <property type="protein sequence ID" value="CAL1276953.1"/>
    <property type="molecule type" value="Genomic_DNA"/>
</dbReference>
<evidence type="ECO:0000313" key="1">
    <source>
        <dbReference type="EMBL" id="CAL1276953.1"/>
    </source>
</evidence>
<name>A0AAV1ZZ32_9ARAC</name>
<sequence length="31" mass="3359">MSPFSGTVVSKISNPASYSGLFNIVFYLAFN</sequence>
<evidence type="ECO:0000313" key="2">
    <source>
        <dbReference type="Proteomes" id="UP001497382"/>
    </source>
</evidence>
<reference evidence="1 2" key="1">
    <citation type="submission" date="2024-04" db="EMBL/GenBank/DDBJ databases">
        <authorList>
            <person name="Rising A."/>
            <person name="Reimegard J."/>
            <person name="Sonavane S."/>
            <person name="Akerstrom W."/>
            <person name="Nylinder S."/>
            <person name="Hedman E."/>
            <person name="Kallberg Y."/>
        </authorList>
    </citation>
    <scope>NUCLEOTIDE SEQUENCE [LARGE SCALE GENOMIC DNA]</scope>
</reference>
<proteinExistence type="predicted"/>
<dbReference type="AlphaFoldDB" id="A0AAV1ZZ32"/>
<organism evidence="1 2">
    <name type="scientific">Larinioides sclopetarius</name>
    <dbReference type="NCBI Taxonomy" id="280406"/>
    <lineage>
        <taxon>Eukaryota</taxon>
        <taxon>Metazoa</taxon>
        <taxon>Ecdysozoa</taxon>
        <taxon>Arthropoda</taxon>
        <taxon>Chelicerata</taxon>
        <taxon>Arachnida</taxon>
        <taxon>Araneae</taxon>
        <taxon>Araneomorphae</taxon>
        <taxon>Entelegynae</taxon>
        <taxon>Araneoidea</taxon>
        <taxon>Araneidae</taxon>
        <taxon>Larinioides</taxon>
    </lineage>
</organism>
<protein>
    <submittedName>
        <fullName evidence="1">Uncharacterized protein</fullName>
    </submittedName>
</protein>